<evidence type="ECO:0000313" key="5">
    <source>
        <dbReference type="Proteomes" id="UP001143328"/>
    </source>
</evidence>
<feature type="signal peptide" evidence="2">
    <location>
        <begin position="1"/>
        <end position="25"/>
    </location>
</feature>
<dbReference type="Proteomes" id="UP001143328">
    <property type="component" value="Unassembled WGS sequence"/>
</dbReference>
<keyword evidence="5" id="KW-1185">Reference proteome</keyword>
<comment type="caution">
    <text evidence="4">The sequence shown here is derived from an EMBL/GenBank/DDBJ whole genome shotgun (WGS) entry which is preliminary data.</text>
</comment>
<feature type="domain" description="Xaa-Pro dipeptidyl-peptidase C-terminal" evidence="3">
    <location>
        <begin position="331"/>
        <end position="589"/>
    </location>
</feature>
<dbReference type="SUPFAM" id="SSF53474">
    <property type="entry name" value="alpha/beta-Hydrolases"/>
    <property type="match status" value="1"/>
</dbReference>
<dbReference type="InterPro" id="IPR029058">
    <property type="entry name" value="AB_hydrolase_fold"/>
</dbReference>
<dbReference type="Gene3D" id="3.40.50.1820">
    <property type="entry name" value="alpha/beta hydrolase"/>
    <property type="match status" value="2"/>
</dbReference>
<dbReference type="Pfam" id="PF08530">
    <property type="entry name" value="PepX_C"/>
    <property type="match status" value="1"/>
</dbReference>
<name>A0A9W6K5E5_9PSED</name>
<proteinExistence type="predicted"/>
<keyword evidence="2" id="KW-0732">Signal</keyword>
<dbReference type="EMBL" id="BSFN01000003">
    <property type="protein sequence ID" value="GLK88581.1"/>
    <property type="molecule type" value="Genomic_DNA"/>
</dbReference>
<accession>A0A9W6K5E5</accession>
<protein>
    <submittedName>
        <fullName evidence="4">Peptidase</fullName>
    </submittedName>
</protein>
<reference evidence="4" key="2">
    <citation type="submission" date="2023-01" db="EMBL/GenBank/DDBJ databases">
        <authorList>
            <person name="Sun Q."/>
            <person name="Evtushenko L."/>
        </authorList>
    </citation>
    <scope>NUCLEOTIDE SEQUENCE</scope>
    <source>
        <strain evidence="4">VKM B-2935</strain>
    </source>
</reference>
<dbReference type="SUPFAM" id="SSF49785">
    <property type="entry name" value="Galactose-binding domain-like"/>
    <property type="match status" value="1"/>
</dbReference>
<dbReference type="Gene3D" id="2.60.120.260">
    <property type="entry name" value="Galactose-binding domain-like"/>
    <property type="match status" value="1"/>
</dbReference>
<dbReference type="InterPro" id="IPR000383">
    <property type="entry name" value="Xaa-Pro-like_dom"/>
</dbReference>
<dbReference type="AlphaFoldDB" id="A0A9W6K5E5"/>
<dbReference type="SMART" id="SM00939">
    <property type="entry name" value="PepX_C"/>
    <property type="match status" value="1"/>
</dbReference>
<dbReference type="NCBIfam" id="TIGR00976">
    <property type="entry name" value="CocE_NonD"/>
    <property type="match status" value="1"/>
</dbReference>
<dbReference type="InterPro" id="IPR008979">
    <property type="entry name" value="Galactose-bd-like_sf"/>
</dbReference>
<dbReference type="RefSeq" id="WP_271194785.1">
    <property type="nucleotide sequence ID" value="NZ_BSFN01000003.1"/>
</dbReference>
<dbReference type="InterPro" id="IPR005674">
    <property type="entry name" value="CocE/Ser_esterase"/>
</dbReference>
<organism evidence="4 5">
    <name type="scientific">Pseudomonas turukhanskensis</name>
    <dbReference type="NCBI Taxonomy" id="1806536"/>
    <lineage>
        <taxon>Bacteria</taxon>
        <taxon>Pseudomonadati</taxon>
        <taxon>Pseudomonadota</taxon>
        <taxon>Gammaproteobacteria</taxon>
        <taxon>Pseudomonadales</taxon>
        <taxon>Pseudomonadaceae</taxon>
        <taxon>Pseudomonas</taxon>
    </lineage>
</organism>
<dbReference type="Pfam" id="PF02129">
    <property type="entry name" value="Peptidase_S15"/>
    <property type="match status" value="1"/>
</dbReference>
<dbReference type="InterPro" id="IPR013736">
    <property type="entry name" value="Xaa-Pro_dipept_C"/>
</dbReference>
<reference evidence="4" key="1">
    <citation type="journal article" date="2014" name="Int. J. Syst. Evol. Microbiol.">
        <title>Complete genome sequence of Corynebacterium casei LMG S-19264T (=DSM 44701T), isolated from a smear-ripened cheese.</title>
        <authorList>
            <consortium name="US DOE Joint Genome Institute (JGI-PGF)"/>
            <person name="Walter F."/>
            <person name="Albersmeier A."/>
            <person name="Kalinowski J."/>
            <person name="Ruckert C."/>
        </authorList>
    </citation>
    <scope>NUCLEOTIDE SEQUENCE</scope>
    <source>
        <strain evidence="4">VKM B-2935</strain>
    </source>
</reference>
<sequence length="619" mass="68033">MTRQTFNRALAAGTCGLLLALGAHAAQDVPGQEVSSAPTRTWQPFWGKRVTGYLKAADGAELRYSVLLPKGDGKFPVLLRYSGYDSGSIGGSAYLADDETFSVDLDKQLLEQGYAVMGVQARGTGCSQGTFDFLGPDYGKDGRAAVEFAAKQGWSNGNVGMFGWSWAGMSQLMTASERPSGLKAIAPGMAMGDARSDSWAPGGVPAPEFVTGWHWYLSQRWAAVKASAESEQDQRCLKQLAQNEVDVKKHALTYQIIRHPLRDEWSAQRSIRDRTHLIQVPVLSMQAWQDEAVMAREGYYHETINPEQLWLVQSNGPHDLYESRHYRKKLQAFFDHFVKGLDNGFDKLPHVEIWQETASSGARDDLHGLNEPAKPGWTITRERYPVAVTPLTFALGAKGSLVEGGKPSGEPDQYNYPVAGPDVNTYEVDNAWGEQKPGWKDGSLAYTSAPLTRDLVTYGPGSADLWLSTPLGPDMDVQVTLTQLLPDGQEVYVQRGWLRLSARALDTEKSTAVRPWLLDTPDSLLPLEPDEPVLGRVELRPFSHTFRAGSRLRIWIDAPGRTGGYGFDTYALAARSTLLHDAEHPSQLVLGELAGVKVPVPQPACDSLLKQPCRPDPLK</sequence>
<keyword evidence="1" id="KW-0378">Hydrolase</keyword>
<dbReference type="InterPro" id="IPR050585">
    <property type="entry name" value="Xaa-Pro_dipeptidyl-ppase/CocE"/>
</dbReference>
<evidence type="ECO:0000256" key="1">
    <source>
        <dbReference type="ARBA" id="ARBA00022801"/>
    </source>
</evidence>
<dbReference type="GO" id="GO:0008239">
    <property type="term" value="F:dipeptidyl-peptidase activity"/>
    <property type="evidence" value="ECO:0007669"/>
    <property type="project" value="InterPro"/>
</dbReference>
<evidence type="ECO:0000313" key="4">
    <source>
        <dbReference type="EMBL" id="GLK88581.1"/>
    </source>
</evidence>
<feature type="chain" id="PRO_5040809892" evidence="2">
    <location>
        <begin position="26"/>
        <end position="619"/>
    </location>
</feature>
<dbReference type="PANTHER" id="PTHR43056">
    <property type="entry name" value="PEPTIDASE S9 PROLYL OLIGOPEPTIDASE"/>
    <property type="match status" value="1"/>
</dbReference>
<evidence type="ECO:0000256" key="2">
    <source>
        <dbReference type="SAM" id="SignalP"/>
    </source>
</evidence>
<evidence type="ECO:0000259" key="3">
    <source>
        <dbReference type="SMART" id="SM00939"/>
    </source>
</evidence>
<gene>
    <name evidence="4" type="ORF">GCM10017655_16430</name>
</gene>
<dbReference type="PANTHER" id="PTHR43056:SF10">
    <property type="entry name" value="COCE_NOND FAMILY, PUTATIVE (AFU_ORTHOLOGUE AFUA_7G00600)-RELATED"/>
    <property type="match status" value="1"/>
</dbReference>